<dbReference type="PANTHER" id="PTHR36435:SF1">
    <property type="entry name" value="CAAX AMINO TERMINAL PROTEASE FAMILY PROTEIN"/>
    <property type="match status" value="1"/>
</dbReference>
<dbReference type="EMBL" id="WMBC01000008">
    <property type="protein sequence ID" value="MTD61691.1"/>
    <property type="molecule type" value="Genomic_DNA"/>
</dbReference>
<evidence type="ECO:0000313" key="3">
    <source>
        <dbReference type="EMBL" id="MTD61691.1"/>
    </source>
</evidence>
<feature type="transmembrane region" description="Helical" evidence="1">
    <location>
        <begin position="112"/>
        <end position="144"/>
    </location>
</feature>
<name>A0A844GLY0_9FIRM</name>
<keyword evidence="1" id="KW-0812">Transmembrane</keyword>
<proteinExistence type="predicted"/>
<organism evidence="3 4">
    <name type="scientific">Blautia luti DSM 14534 = JCM 17040</name>
    <dbReference type="NCBI Taxonomy" id="649762"/>
    <lineage>
        <taxon>Bacteria</taxon>
        <taxon>Bacillati</taxon>
        <taxon>Bacillota</taxon>
        <taxon>Clostridia</taxon>
        <taxon>Lachnospirales</taxon>
        <taxon>Lachnospiraceae</taxon>
        <taxon>Blautia</taxon>
    </lineage>
</organism>
<feature type="transmembrane region" description="Helical" evidence="1">
    <location>
        <begin position="34"/>
        <end position="55"/>
    </location>
</feature>
<evidence type="ECO:0000259" key="2">
    <source>
        <dbReference type="Pfam" id="PF02517"/>
    </source>
</evidence>
<dbReference type="GO" id="GO:0008237">
    <property type="term" value="F:metallopeptidase activity"/>
    <property type="evidence" value="ECO:0007669"/>
    <property type="project" value="UniProtKB-KW"/>
</dbReference>
<dbReference type="InterPro" id="IPR052710">
    <property type="entry name" value="CAAX_protease"/>
</dbReference>
<evidence type="ECO:0000313" key="4">
    <source>
        <dbReference type="Proteomes" id="UP000437824"/>
    </source>
</evidence>
<feature type="transmembrane region" description="Helical" evidence="1">
    <location>
        <begin position="76"/>
        <end position="100"/>
    </location>
</feature>
<dbReference type="Proteomes" id="UP000437824">
    <property type="component" value="Unassembled WGS sequence"/>
</dbReference>
<accession>A0A844GLY0</accession>
<dbReference type="InterPro" id="IPR003675">
    <property type="entry name" value="Rce1/LyrA-like_dom"/>
</dbReference>
<keyword evidence="1" id="KW-1133">Transmembrane helix</keyword>
<keyword evidence="3" id="KW-0378">Hydrolase</keyword>
<feature type="transmembrane region" description="Helical" evidence="1">
    <location>
        <begin position="180"/>
        <end position="203"/>
    </location>
</feature>
<keyword evidence="1" id="KW-0472">Membrane</keyword>
<dbReference type="AlphaFoldDB" id="A0A844GLY0"/>
<gene>
    <name evidence="3" type="ORF">GKZ57_10595</name>
</gene>
<dbReference type="GO" id="GO:0080120">
    <property type="term" value="P:CAAX-box protein maturation"/>
    <property type="evidence" value="ECO:0007669"/>
    <property type="project" value="UniProtKB-ARBA"/>
</dbReference>
<dbReference type="GO" id="GO:0006508">
    <property type="term" value="P:proteolysis"/>
    <property type="evidence" value="ECO:0007669"/>
    <property type="project" value="UniProtKB-KW"/>
</dbReference>
<reference evidence="3 4" key="1">
    <citation type="submission" date="2019-11" db="EMBL/GenBank/DDBJ databases">
        <title>Draft genome sequence of Blautia luti DSM 14534T, isolated from human stool.</title>
        <authorList>
            <person name="Ortiz R."/>
            <person name="Melis-Arcos F."/>
            <person name="Covarrubias P."/>
            <person name="Cardenas J.P."/>
            <person name="Perez-Donoso J."/>
            <person name="Almonacid D."/>
        </authorList>
    </citation>
    <scope>NUCLEOTIDE SEQUENCE [LARGE SCALE GENOMIC DNA]</scope>
    <source>
        <strain evidence="3 4">DSM 14534</strain>
    </source>
</reference>
<dbReference type="GO" id="GO:0004175">
    <property type="term" value="F:endopeptidase activity"/>
    <property type="evidence" value="ECO:0007669"/>
    <property type="project" value="UniProtKB-ARBA"/>
</dbReference>
<evidence type="ECO:0000256" key="1">
    <source>
        <dbReference type="SAM" id="Phobius"/>
    </source>
</evidence>
<keyword evidence="3" id="KW-0645">Protease</keyword>
<dbReference type="RefSeq" id="WP_154780502.1">
    <property type="nucleotide sequence ID" value="NZ_WMBC01000008.1"/>
</dbReference>
<sequence>MIPALYFYRKDKVRRIAGGLIPVKKKVTLSLPEVILLFLAGAGLAQYGNFLMMILQSFINSSTYQDSMTRITEGKSLLMMIFWMGIVAPAAEEMIFRWLIYLRLRDWLKMPVAAVISGLIFGIYHGNIVQGIYASILGTAFAWILEMSGNIYSSMLLHMGANIWSLLISEYALDLYSMKYGVQILILIYLILLISVVYCLTHFEKMCSIRKKKRMI</sequence>
<dbReference type="Pfam" id="PF02517">
    <property type="entry name" value="Rce1-like"/>
    <property type="match status" value="1"/>
</dbReference>
<protein>
    <submittedName>
        <fullName evidence="3">CPBP family intramembrane metalloprotease</fullName>
    </submittedName>
</protein>
<dbReference type="PANTHER" id="PTHR36435">
    <property type="entry name" value="SLR1288 PROTEIN"/>
    <property type="match status" value="1"/>
</dbReference>
<feature type="domain" description="CAAX prenyl protease 2/Lysostaphin resistance protein A-like" evidence="2">
    <location>
        <begin position="76"/>
        <end position="163"/>
    </location>
</feature>
<comment type="caution">
    <text evidence="3">The sequence shown here is derived from an EMBL/GenBank/DDBJ whole genome shotgun (WGS) entry which is preliminary data.</text>
</comment>
<keyword evidence="3" id="KW-0482">Metalloprotease</keyword>